<dbReference type="OrthoDB" id="30383at2759"/>
<dbReference type="InterPro" id="IPR052159">
    <property type="entry name" value="Competence_DNA_uptake"/>
</dbReference>
<evidence type="ECO:0008006" key="4">
    <source>
        <dbReference type="Google" id="ProtNLM"/>
    </source>
</evidence>
<feature type="chain" id="PRO_5001979910" description="Metallo-beta-lactamase domain-containing protein" evidence="1">
    <location>
        <begin position="20"/>
        <end position="398"/>
    </location>
</feature>
<dbReference type="PANTHER" id="PTHR30619:SF1">
    <property type="entry name" value="RECOMBINATION PROTEIN 2"/>
    <property type="match status" value="1"/>
</dbReference>
<proteinExistence type="predicted"/>
<accession>A0A0A1TWC2</accession>
<dbReference type="InterPro" id="IPR036866">
    <property type="entry name" value="RibonucZ/Hydroxyglut_hydro"/>
</dbReference>
<keyword evidence="3" id="KW-1185">Reference proteome</keyword>
<organism evidence="2 3">
    <name type="scientific">Entamoeba invadens IP1</name>
    <dbReference type="NCBI Taxonomy" id="370355"/>
    <lineage>
        <taxon>Eukaryota</taxon>
        <taxon>Amoebozoa</taxon>
        <taxon>Evosea</taxon>
        <taxon>Archamoebae</taxon>
        <taxon>Mastigamoebida</taxon>
        <taxon>Entamoebidae</taxon>
        <taxon>Entamoeba</taxon>
    </lineage>
</organism>
<dbReference type="OMA" id="WACYADS"/>
<dbReference type="Proteomes" id="UP000014680">
    <property type="component" value="Unassembled WGS sequence"/>
</dbReference>
<dbReference type="KEGG" id="eiv:EIN_309750"/>
<dbReference type="SUPFAM" id="SSF56281">
    <property type="entry name" value="Metallo-hydrolase/oxidoreductase"/>
    <property type="match status" value="1"/>
</dbReference>
<dbReference type="AlphaFoldDB" id="A0A0A1TWC2"/>
<dbReference type="RefSeq" id="XP_004184308.1">
    <property type="nucleotide sequence ID" value="XM_004184260.1"/>
</dbReference>
<keyword evidence="1" id="KW-0732">Signal</keyword>
<dbReference type="EMBL" id="KB207092">
    <property type="protein sequence ID" value="ELP84962.1"/>
    <property type="molecule type" value="Genomic_DNA"/>
</dbReference>
<gene>
    <name evidence="2" type="ORF">EIN_309750</name>
</gene>
<dbReference type="GeneID" id="14883941"/>
<dbReference type="PANTHER" id="PTHR30619">
    <property type="entry name" value="DNA INTERNALIZATION/COMPETENCE PROTEIN COMEC/REC2"/>
    <property type="match status" value="1"/>
</dbReference>
<dbReference type="VEuPathDB" id="AmoebaDB:EIN_309750"/>
<sequence length="398" mass="44780">MRIVLVFLFVFCTLSSPLSINIFDVGQADSQLIVFPSGYSVLIDLGEVRDDPNPTNVLKVSEKIKQILNSTYIDVVVLSHEHSDHYGYVNKSGLWYLFEKLEFKTGKFIDRDFGSYEGEDRRNCNYDTFNFKVVGEFEQIAMDWACYADSMKDKTKLSSLRETAEVCSHTQINPPDTDCEVEIFTSNGFGAVRIDGLSVEANYLNDPLKPSENDYSIGIRVKYGDFVYVTSGDLDGGYAYSYGTTINNIETEIKNIVGSVDVYRANHHGSKHSSSWDYLNVLNPVVSIISCGEGNPYYHPAPTTAYRLHSVSETVYATEKCNTQVSYDNYFEMQDDIIITVESNSSKVFTVENGNKTYKKEFTIKSNKASRDVCVRPEVSDGSLSVFTLMILAVFFAL</sequence>
<dbReference type="Gene3D" id="3.60.15.10">
    <property type="entry name" value="Ribonuclease Z/Hydroxyacylglutathione hydrolase-like"/>
    <property type="match status" value="1"/>
</dbReference>
<evidence type="ECO:0000313" key="3">
    <source>
        <dbReference type="Proteomes" id="UP000014680"/>
    </source>
</evidence>
<reference evidence="2 3" key="1">
    <citation type="submission" date="2012-10" db="EMBL/GenBank/DDBJ databases">
        <authorList>
            <person name="Zafar N."/>
            <person name="Inman J."/>
            <person name="Hall N."/>
            <person name="Lorenzi H."/>
            <person name="Caler E."/>
        </authorList>
    </citation>
    <scope>NUCLEOTIDE SEQUENCE [LARGE SCALE GENOMIC DNA]</scope>
    <source>
        <strain evidence="2 3">IP1</strain>
    </source>
</reference>
<feature type="signal peptide" evidence="1">
    <location>
        <begin position="1"/>
        <end position="19"/>
    </location>
</feature>
<name>A0A0A1TWC2_ENTIV</name>
<protein>
    <recommendedName>
        <fullName evidence="4">Metallo-beta-lactamase domain-containing protein</fullName>
    </recommendedName>
</protein>
<evidence type="ECO:0000313" key="2">
    <source>
        <dbReference type="EMBL" id="ELP84962.1"/>
    </source>
</evidence>
<evidence type="ECO:0000256" key="1">
    <source>
        <dbReference type="SAM" id="SignalP"/>
    </source>
</evidence>